<dbReference type="InterPro" id="IPR003959">
    <property type="entry name" value="ATPase_AAA_core"/>
</dbReference>
<keyword evidence="5" id="KW-0472">Membrane</keyword>
<evidence type="ECO:0000256" key="1">
    <source>
        <dbReference type="ARBA" id="ARBA00004496"/>
    </source>
</evidence>
<keyword evidence="4 6" id="KW-0067">ATP-binding</keyword>
<dbReference type="EMBL" id="QMQX01000234">
    <property type="protein sequence ID" value="RLE48876.1"/>
    <property type="molecule type" value="Genomic_DNA"/>
</dbReference>
<keyword evidence="3 6" id="KW-0547">Nucleotide-binding</keyword>
<dbReference type="Pfam" id="PF04212">
    <property type="entry name" value="MIT"/>
    <property type="match status" value="1"/>
</dbReference>
<accession>A0A497EP12</accession>
<feature type="region of interest" description="Disordered" evidence="7">
    <location>
        <begin position="82"/>
        <end position="102"/>
    </location>
</feature>
<reference evidence="10 11" key="1">
    <citation type="submission" date="2018-06" db="EMBL/GenBank/DDBJ databases">
        <title>Extensive metabolic versatility and redundancy in microbially diverse, dynamic hydrothermal sediments.</title>
        <authorList>
            <person name="Dombrowski N."/>
            <person name="Teske A."/>
            <person name="Baker B.J."/>
        </authorList>
    </citation>
    <scope>NUCLEOTIDE SEQUENCE [LARGE SCALE GENOMIC DNA]</scope>
    <source>
        <strain evidence="10">B34_G17</strain>
    </source>
</reference>
<dbReference type="SMART" id="SM00382">
    <property type="entry name" value="AAA"/>
    <property type="match status" value="1"/>
</dbReference>
<gene>
    <name evidence="10" type="ORF">DRJ33_08680</name>
</gene>
<evidence type="ECO:0000256" key="4">
    <source>
        <dbReference type="ARBA" id="ARBA00022840"/>
    </source>
</evidence>
<dbReference type="InterPro" id="IPR036181">
    <property type="entry name" value="MIT_dom_sf"/>
</dbReference>
<dbReference type="PROSITE" id="PS00674">
    <property type="entry name" value="AAA"/>
    <property type="match status" value="1"/>
</dbReference>
<dbReference type="Gene3D" id="1.10.8.60">
    <property type="match status" value="1"/>
</dbReference>
<dbReference type="GO" id="GO:0005524">
    <property type="term" value="F:ATP binding"/>
    <property type="evidence" value="ECO:0007669"/>
    <property type="project" value="UniProtKB-KW"/>
</dbReference>
<protein>
    <submittedName>
        <fullName evidence="10">AAA family ATPase</fullName>
    </submittedName>
</protein>
<dbReference type="FunFam" id="3.40.50.300:FF:001054">
    <property type="entry name" value="ATPase, AAA family, putative"/>
    <property type="match status" value="1"/>
</dbReference>
<dbReference type="Pfam" id="PF00004">
    <property type="entry name" value="AAA"/>
    <property type="match status" value="1"/>
</dbReference>
<evidence type="ECO:0000256" key="7">
    <source>
        <dbReference type="SAM" id="MobiDB-lite"/>
    </source>
</evidence>
<comment type="similarity">
    <text evidence="6">Belongs to the AAA ATPase family.</text>
</comment>
<dbReference type="PANTHER" id="PTHR23074:SF83">
    <property type="entry name" value="VACUOLAR PROTEIN SORTING-ASSOCIATED PROTEIN 4A"/>
    <property type="match status" value="1"/>
</dbReference>
<dbReference type="InterPro" id="IPR041569">
    <property type="entry name" value="AAA_lid_3"/>
</dbReference>
<dbReference type="InterPro" id="IPR003960">
    <property type="entry name" value="ATPase_AAA_CS"/>
</dbReference>
<feature type="domain" description="MIT" evidence="9">
    <location>
        <begin position="4"/>
        <end position="79"/>
    </location>
</feature>
<dbReference type="Gene3D" id="1.20.58.80">
    <property type="entry name" value="Phosphotransferase system, lactose/cellobiose-type IIA subunit"/>
    <property type="match status" value="1"/>
</dbReference>
<dbReference type="InterPro" id="IPR003593">
    <property type="entry name" value="AAA+_ATPase"/>
</dbReference>
<evidence type="ECO:0000256" key="5">
    <source>
        <dbReference type="ARBA" id="ARBA00023136"/>
    </source>
</evidence>
<evidence type="ECO:0000259" key="9">
    <source>
        <dbReference type="SMART" id="SM00745"/>
    </source>
</evidence>
<evidence type="ECO:0000259" key="8">
    <source>
        <dbReference type="SMART" id="SM00382"/>
    </source>
</evidence>
<evidence type="ECO:0000256" key="3">
    <source>
        <dbReference type="ARBA" id="ARBA00022741"/>
    </source>
</evidence>
<dbReference type="Gene3D" id="3.40.50.300">
    <property type="entry name" value="P-loop containing nucleotide triphosphate hydrolases"/>
    <property type="match status" value="1"/>
</dbReference>
<dbReference type="SUPFAM" id="SSF52540">
    <property type="entry name" value="P-loop containing nucleoside triphosphate hydrolases"/>
    <property type="match status" value="1"/>
</dbReference>
<dbReference type="Pfam" id="PF17862">
    <property type="entry name" value="AAA_lid_3"/>
    <property type="match status" value="1"/>
</dbReference>
<dbReference type="InterPro" id="IPR027417">
    <property type="entry name" value="P-loop_NTPase"/>
</dbReference>
<dbReference type="GO" id="GO:0005737">
    <property type="term" value="C:cytoplasm"/>
    <property type="evidence" value="ECO:0007669"/>
    <property type="project" value="UniProtKB-SubCell"/>
</dbReference>
<feature type="compositionally biased region" description="Basic and acidic residues" evidence="7">
    <location>
        <begin position="85"/>
        <end position="101"/>
    </location>
</feature>
<dbReference type="SUPFAM" id="SSF116846">
    <property type="entry name" value="MIT domain"/>
    <property type="match status" value="1"/>
</dbReference>
<dbReference type="PANTHER" id="PTHR23074">
    <property type="entry name" value="AAA DOMAIN-CONTAINING"/>
    <property type="match status" value="1"/>
</dbReference>
<name>A0A497EP12_9CREN</name>
<evidence type="ECO:0000256" key="2">
    <source>
        <dbReference type="ARBA" id="ARBA00022490"/>
    </source>
</evidence>
<sequence length="399" mass="44943">MSALSELEKMAIKYASEAIRLDKQGARGMAITMYRKAIDVLLKIVNLYPNYELNKVFIQRAMAYRNRIKALEEGASLADEEEVEEEKKLENLKPSESKAEETTIVAKPQKTAESLILEEKPTVKWDDIVGLEEAKKAIREAVVYPTQRPDLFPLGWPRGILLYGPPGCGKTLLAAAVANEINAYFYSIDAASIMSKWLGEAEKNVAKLFKSAREKARSGTPAIIFIDEVDSLLGMFASEVGGEVRVRNQFLAEMDGILSKDKHHFIYVMGATNKPWNLDWAFIRRFQKRIYVPLPNFEGRLAMFKLYTKNLRLASDVNLAELAASTEGFTGSDIRDICQAAQLRVVRELFESGKALEKGAQPREICMEDFRQILKERKASVSPDVVKAYEAWNEKFGAL</sequence>
<dbReference type="Proteomes" id="UP000272051">
    <property type="component" value="Unassembled WGS sequence"/>
</dbReference>
<evidence type="ECO:0000313" key="10">
    <source>
        <dbReference type="EMBL" id="RLE48876.1"/>
    </source>
</evidence>
<dbReference type="InterPro" id="IPR050304">
    <property type="entry name" value="MT-severing_AAA_ATPase"/>
</dbReference>
<evidence type="ECO:0000256" key="6">
    <source>
        <dbReference type="RuleBase" id="RU003651"/>
    </source>
</evidence>
<dbReference type="GO" id="GO:0016887">
    <property type="term" value="F:ATP hydrolysis activity"/>
    <property type="evidence" value="ECO:0007669"/>
    <property type="project" value="InterPro"/>
</dbReference>
<dbReference type="CDD" id="cd19509">
    <property type="entry name" value="RecA-like_VPS4-like"/>
    <property type="match status" value="1"/>
</dbReference>
<organism evidence="10 11">
    <name type="scientific">Thermoproteota archaeon</name>
    <dbReference type="NCBI Taxonomy" id="2056631"/>
    <lineage>
        <taxon>Archaea</taxon>
        <taxon>Thermoproteota</taxon>
    </lineage>
</organism>
<comment type="caution">
    <text evidence="10">The sequence shown here is derived from an EMBL/GenBank/DDBJ whole genome shotgun (WGS) entry which is preliminary data.</text>
</comment>
<dbReference type="AlphaFoldDB" id="A0A497EP12"/>
<dbReference type="SMART" id="SM00745">
    <property type="entry name" value="MIT"/>
    <property type="match status" value="1"/>
</dbReference>
<comment type="subcellular location">
    <subcellularLocation>
        <location evidence="1">Cytoplasm</location>
    </subcellularLocation>
</comment>
<dbReference type="InterPro" id="IPR007330">
    <property type="entry name" value="MIT_dom"/>
</dbReference>
<evidence type="ECO:0000313" key="11">
    <source>
        <dbReference type="Proteomes" id="UP000272051"/>
    </source>
</evidence>
<proteinExistence type="inferred from homology"/>
<keyword evidence="2" id="KW-0963">Cytoplasm</keyword>
<feature type="domain" description="AAA+ ATPase" evidence="8">
    <location>
        <begin position="156"/>
        <end position="296"/>
    </location>
</feature>